<sequence>MNNIMTSRTPQSQSPIRQKESGKFFINKTQFTVSSDRSTNRPLRTRPAFDNSFDTPGRPQPILDLAPVPPSPYYSRNAMRLTLESVHQKFRKYRNKHIFIDMGEQTEKPELSISQKKKLEQQRCYSNYWIQRRHEAQLPLREGQAWDDCLPKNIPKLKSNIGRCGLRQYDQGWVKTDKSVE</sequence>
<feature type="region of interest" description="Disordered" evidence="1">
    <location>
        <begin position="35"/>
        <end position="61"/>
    </location>
</feature>
<keyword evidence="4" id="KW-1185">Reference proteome</keyword>
<proteinExistence type="predicted"/>
<accession>V6LVJ7</accession>
<reference evidence="2 3" key="1">
    <citation type="journal article" date="2014" name="PLoS Genet.">
        <title>The Genome of Spironucleus salmonicida Highlights a Fish Pathogen Adapted to Fluctuating Environments.</title>
        <authorList>
            <person name="Xu F."/>
            <person name="Jerlstrom-Hultqvist J."/>
            <person name="Einarsson E."/>
            <person name="Astvaldsson A."/>
            <person name="Svard S.G."/>
            <person name="Andersson J.O."/>
        </authorList>
    </citation>
    <scope>NUCLEOTIDE SEQUENCE</scope>
    <source>
        <strain evidence="3">ATCC 50377</strain>
    </source>
</reference>
<reference evidence="3" key="2">
    <citation type="submission" date="2020-12" db="EMBL/GenBank/DDBJ databases">
        <title>New Spironucleus salmonicida genome in near-complete chromosomes.</title>
        <authorList>
            <person name="Xu F."/>
            <person name="Kurt Z."/>
            <person name="Jimenez-Gonzalez A."/>
            <person name="Astvaldsson A."/>
            <person name="Andersson J.O."/>
            <person name="Svard S.G."/>
        </authorList>
    </citation>
    <scope>NUCLEOTIDE SEQUENCE</scope>
    <source>
        <strain evidence="3">ATCC 50377</strain>
    </source>
</reference>
<evidence type="ECO:0000313" key="2">
    <source>
        <dbReference type="EMBL" id="EST48263.1"/>
    </source>
</evidence>
<dbReference type="EMBL" id="KI545996">
    <property type="protein sequence ID" value="EST48263.1"/>
    <property type="molecule type" value="Genomic_DNA"/>
</dbReference>
<feature type="compositionally biased region" description="Polar residues" evidence="1">
    <location>
        <begin position="1"/>
        <end position="16"/>
    </location>
</feature>
<evidence type="ECO:0000313" key="4">
    <source>
        <dbReference type="Proteomes" id="UP000018208"/>
    </source>
</evidence>
<organism evidence="2">
    <name type="scientific">Spironucleus salmonicida</name>
    <dbReference type="NCBI Taxonomy" id="348837"/>
    <lineage>
        <taxon>Eukaryota</taxon>
        <taxon>Metamonada</taxon>
        <taxon>Diplomonadida</taxon>
        <taxon>Hexamitidae</taxon>
        <taxon>Hexamitinae</taxon>
        <taxon>Spironucleus</taxon>
    </lineage>
</organism>
<protein>
    <submittedName>
        <fullName evidence="2">Uncharacterized protein</fullName>
    </submittedName>
</protein>
<feature type="region of interest" description="Disordered" evidence="1">
    <location>
        <begin position="1"/>
        <end position="23"/>
    </location>
</feature>
<evidence type="ECO:0000256" key="1">
    <source>
        <dbReference type="SAM" id="MobiDB-lite"/>
    </source>
</evidence>
<dbReference type="AlphaFoldDB" id="V6LVJ7"/>
<name>V6LVJ7_9EUKA</name>
<dbReference type="EMBL" id="AUWU02000006">
    <property type="protein sequence ID" value="KAH0571571.1"/>
    <property type="molecule type" value="Genomic_DNA"/>
</dbReference>
<dbReference type="VEuPathDB" id="GiardiaDB:SS50377_25760"/>
<evidence type="ECO:0000313" key="3">
    <source>
        <dbReference type="EMBL" id="KAH0571571.1"/>
    </source>
</evidence>
<dbReference type="Proteomes" id="UP000018208">
    <property type="component" value="Unassembled WGS sequence"/>
</dbReference>
<gene>
    <name evidence="2" type="ORF">SS50377_11604</name>
    <name evidence="3" type="ORF">SS50377_25760</name>
</gene>